<evidence type="ECO:0000313" key="10">
    <source>
        <dbReference type="EMBL" id="EHN59470.1"/>
    </source>
</evidence>
<accession>G9WFU7</accession>
<dbReference type="GO" id="GO:0006310">
    <property type="term" value="P:DNA recombination"/>
    <property type="evidence" value="ECO:0007669"/>
    <property type="project" value="InterPro"/>
</dbReference>
<name>G9WFU7_9LACO</name>
<evidence type="ECO:0000259" key="6">
    <source>
        <dbReference type="Pfam" id="PF01368"/>
    </source>
</evidence>
<comment type="similarity">
    <text evidence="1">Belongs to the RecJ family.</text>
</comment>
<dbReference type="InterPro" id="IPR041122">
    <property type="entry name" value="RecJ_OB"/>
</dbReference>
<dbReference type="NCBIfam" id="TIGR00644">
    <property type="entry name" value="recJ"/>
    <property type="match status" value="1"/>
</dbReference>
<dbReference type="InterPro" id="IPR038763">
    <property type="entry name" value="DHH_sf"/>
</dbReference>
<dbReference type="EMBL" id="AFVZ01000001">
    <property type="protein sequence ID" value="EHN59470.1"/>
    <property type="molecule type" value="Genomic_DNA"/>
</dbReference>
<evidence type="ECO:0000256" key="2">
    <source>
        <dbReference type="ARBA" id="ARBA00019841"/>
    </source>
</evidence>
<dbReference type="Gene3D" id="3.90.1640.30">
    <property type="match status" value="1"/>
</dbReference>
<dbReference type="GO" id="GO:0006281">
    <property type="term" value="P:DNA repair"/>
    <property type="evidence" value="ECO:0007669"/>
    <property type="project" value="InterPro"/>
</dbReference>
<proteinExistence type="inferred from homology"/>
<evidence type="ECO:0000259" key="8">
    <source>
        <dbReference type="Pfam" id="PF10141"/>
    </source>
</evidence>
<dbReference type="InterPro" id="IPR051673">
    <property type="entry name" value="SSDNA_exonuclease_RecJ"/>
</dbReference>
<evidence type="ECO:0000256" key="5">
    <source>
        <dbReference type="ARBA" id="ARBA00022839"/>
    </source>
</evidence>
<evidence type="ECO:0000259" key="9">
    <source>
        <dbReference type="Pfam" id="PF17768"/>
    </source>
</evidence>
<feature type="domain" description="DDH" evidence="6">
    <location>
        <begin position="81"/>
        <end position="218"/>
    </location>
</feature>
<organism evidence="10 11">
    <name type="scientific">Oenococcus kitaharae DSM 17330</name>
    <dbReference type="NCBI Taxonomy" id="1045004"/>
    <lineage>
        <taxon>Bacteria</taxon>
        <taxon>Bacillati</taxon>
        <taxon>Bacillota</taxon>
        <taxon>Bacilli</taxon>
        <taxon>Lactobacillales</taxon>
        <taxon>Lactobacillaceae</taxon>
        <taxon>Oenococcus</taxon>
    </lineage>
</organism>
<dbReference type="InterPro" id="IPR001667">
    <property type="entry name" value="DDH_dom"/>
</dbReference>
<dbReference type="Gene3D" id="3.10.310.30">
    <property type="match status" value="1"/>
</dbReference>
<dbReference type="SUPFAM" id="SSF64182">
    <property type="entry name" value="DHH phosphoesterases"/>
    <property type="match status" value="1"/>
</dbReference>
<keyword evidence="11" id="KW-1185">Reference proteome</keyword>
<dbReference type="HOGENOM" id="CLU_009736_3_3_9"/>
<dbReference type="RefSeq" id="WP_007746404.1">
    <property type="nucleotide sequence ID" value="NZ_CM001398.1"/>
</dbReference>
<sequence length="622" mass="69056">MLDNQYPWVKKTVDNEFENAVMTHFSFDQVTSRILASRFSTLSDIHDFLATDADDLIAPSRLAQIEQLKTRLDLAISRHEQIVIYGDYDADGMTSTAILYDLLKSLGAKTDYYVPNRFKDGYGPNPLVYQRLIDEGAQVIFAIDNGISGNQAVDLANSQGVDVLIADHHQIPDQLPNAKVIIHPDLSPDYPFKGLSAAGLAYKIASYLIGPEKAEKYLPLTTIGEIADVMPLLGENRAMIKKGIALLKSGSNPGLQSIMKKAALPIKHLSAQDIAFKIAPRLNSLGRMADASMGVELLTSQDPTMIAKLTKEVERCNQKRRTESNKVYEAAAKQVHMDRSDVIVAAGENWHEGVIGIVAGRLAQQFNRPALVFSIKDGVAKGSGRSCGDFDLYTLLEKGKSLYLSFGGHKQAAGLSLPAVDLPRLDHILNDTSFDFPKDKILLDADIDAKQVSLAAYQRLEKLAPFGQENPEPVFEFQHLHLQNIQILGADKKHFKLTVSDFQGEILFFNRPDLIGKLQIGEAIAIVGTLSVNEWRSHQTLQIIANDIRSEEAVPDRSVFARIYSYFSTRNVTYSPNDFYQKVFLELGFVKIVDGVVFVNPKARHAELSESDTYRKRAENGY</sequence>
<keyword evidence="5 10" id="KW-0269">Exonuclease</keyword>
<dbReference type="AlphaFoldDB" id="G9WFU7"/>
<dbReference type="Proteomes" id="UP000004959">
    <property type="component" value="Chromosome"/>
</dbReference>
<dbReference type="STRING" id="336988.NT96_00575"/>
<dbReference type="InterPro" id="IPR004610">
    <property type="entry name" value="RecJ"/>
</dbReference>
<evidence type="ECO:0000313" key="11">
    <source>
        <dbReference type="Proteomes" id="UP000004959"/>
    </source>
</evidence>
<dbReference type="OrthoDB" id="9809852at2"/>
<dbReference type="GO" id="GO:0008409">
    <property type="term" value="F:5'-3' exonuclease activity"/>
    <property type="evidence" value="ECO:0007669"/>
    <property type="project" value="InterPro"/>
</dbReference>
<dbReference type="PANTHER" id="PTHR30255">
    <property type="entry name" value="SINGLE-STRANDED-DNA-SPECIFIC EXONUCLEASE RECJ"/>
    <property type="match status" value="1"/>
</dbReference>
<dbReference type="Pfam" id="PF17768">
    <property type="entry name" value="RecJ_OB"/>
    <property type="match status" value="1"/>
</dbReference>
<dbReference type="Pfam" id="PF10141">
    <property type="entry name" value="ssDNA-exonuc_C"/>
    <property type="match status" value="1"/>
</dbReference>
<keyword evidence="3" id="KW-0540">Nuclease</keyword>
<reference evidence="10 11" key="1">
    <citation type="journal article" date="2012" name="PLoS ONE">
        <title>Functional divergence in the genus oenococcus as predicted by genome sequencing of the newly-described species, Oenococcus kitaharae.</title>
        <authorList>
            <person name="Borneman A.R."/>
            <person name="McCarthy J.M."/>
            <person name="Chambers P.J."/>
            <person name="Bartowsky E.J."/>
        </authorList>
    </citation>
    <scope>NUCLEOTIDE SEQUENCE [LARGE SCALE GENOMIC DNA]</scope>
    <source>
        <strain evidence="11">DSM17330</strain>
    </source>
</reference>
<dbReference type="PANTHER" id="PTHR30255:SF2">
    <property type="entry name" value="SINGLE-STRANDED-DNA-SPECIFIC EXONUCLEASE RECJ"/>
    <property type="match status" value="1"/>
</dbReference>
<evidence type="ECO:0000256" key="3">
    <source>
        <dbReference type="ARBA" id="ARBA00022722"/>
    </source>
</evidence>
<dbReference type="Pfam" id="PF02272">
    <property type="entry name" value="DHHA1"/>
    <property type="match status" value="1"/>
</dbReference>
<feature type="domain" description="RecJ OB" evidence="9">
    <location>
        <begin position="443"/>
        <end position="547"/>
    </location>
</feature>
<dbReference type="PATRIC" id="fig|1045004.4.peg.1362"/>
<feature type="domain" description="Single-stranded-DNA-specific exonuclease RecJ C-terminal" evidence="8">
    <location>
        <begin position="578"/>
        <end position="619"/>
    </location>
</feature>
<dbReference type="eggNOG" id="COG0608">
    <property type="taxonomic scope" value="Bacteria"/>
</dbReference>
<evidence type="ECO:0000259" key="7">
    <source>
        <dbReference type="Pfam" id="PF02272"/>
    </source>
</evidence>
<evidence type="ECO:0000256" key="1">
    <source>
        <dbReference type="ARBA" id="ARBA00005915"/>
    </source>
</evidence>
<evidence type="ECO:0000256" key="4">
    <source>
        <dbReference type="ARBA" id="ARBA00022801"/>
    </source>
</evidence>
<gene>
    <name evidence="10" type="ORF">OKIT_1387</name>
</gene>
<keyword evidence="4" id="KW-0378">Hydrolase</keyword>
<dbReference type="Pfam" id="PF01368">
    <property type="entry name" value="DHH"/>
    <property type="match status" value="1"/>
</dbReference>
<dbReference type="GO" id="GO:0003676">
    <property type="term" value="F:nucleic acid binding"/>
    <property type="evidence" value="ECO:0007669"/>
    <property type="project" value="InterPro"/>
</dbReference>
<dbReference type="InterPro" id="IPR018779">
    <property type="entry name" value="RecJ_C"/>
</dbReference>
<feature type="domain" description="DHHA1" evidence="7">
    <location>
        <begin position="342"/>
        <end position="429"/>
    </location>
</feature>
<comment type="caution">
    <text evidence="10">The sequence shown here is derived from an EMBL/GenBank/DDBJ whole genome shotgun (WGS) entry which is preliminary data.</text>
</comment>
<protein>
    <recommendedName>
        <fullName evidence="2">Single-stranded-DNA-specific exonuclease RecJ</fullName>
    </recommendedName>
</protein>
<dbReference type="InterPro" id="IPR003156">
    <property type="entry name" value="DHHA1_dom"/>
</dbReference>